<dbReference type="EMBL" id="JAPFFI010000021">
    <property type="protein sequence ID" value="KAJ6333641.1"/>
    <property type="molecule type" value="Genomic_DNA"/>
</dbReference>
<feature type="compositionally biased region" description="Low complexity" evidence="7">
    <location>
        <begin position="261"/>
        <end position="280"/>
    </location>
</feature>
<feature type="compositionally biased region" description="Basic and acidic residues" evidence="7">
    <location>
        <begin position="363"/>
        <end position="372"/>
    </location>
</feature>
<dbReference type="InterPro" id="IPR039361">
    <property type="entry name" value="Cyclin"/>
</dbReference>
<reference evidence="9" key="1">
    <citation type="submission" date="2022-10" db="EMBL/GenBank/DDBJ databases">
        <authorList>
            <person name="Hyden B.L."/>
            <person name="Feng K."/>
            <person name="Yates T."/>
            <person name="Jawdy S."/>
            <person name="Smart L.B."/>
            <person name="Muchero W."/>
        </authorList>
    </citation>
    <scope>NUCLEOTIDE SEQUENCE</scope>
    <source>
        <tissue evidence="9">Shoot tip</tissue>
    </source>
</reference>
<keyword evidence="2" id="KW-0132">Cell division</keyword>
<keyword evidence="10" id="KW-1185">Reference proteome</keyword>
<comment type="subunit">
    <text evidence="1">Interacts with the CDC2 protein kinase to form a serine/threonine kinase holoenzyme complex also known as maturation promoting factor (MPF). The cyclin subunit imparts substrate specificity to the complex.</text>
</comment>
<evidence type="ECO:0000259" key="8">
    <source>
        <dbReference type="SMART" id="SM00385"/>
    </source>
</evidence>
<dbReference type="Pfam" id="PF02984">
    <property type="entry name" value="Cyclin_C"/>
    <property type="match status" value="1"/>
</dbReference>
<dbReference type="InterPro" id="IPR013763">
    <property type="entry name" value="Cyclin-like_dom"/>
</dbReference>
<proteinExistence type="inferred from homology"/>
<evidence type="ECO:0000313" key="9">
    <source>
        <dbReference type="EMBL" id="KAJ6333641.1"/>
    </source>
</evidence>
<name>A0ABQ9AEG7_9ROSI</name>
<sequence length="441" mass="48251">MKLDLGNQLASSEEHQPDTITYLFASEFDHMPSRNLLDLLETRDFYVSFRQEAISLILQAQYFCDCGPFVPYLAVNFMDRFISRIEIPEGKPWILRLLAVSCLSLAAKMESTDFSVCNFQGDEAGFIFDNKTINRMELLILDTLDWRMRSITPFSFLHFFISLSQLKDPALAQTLKGRATEIILKAQNEIKLLKFKPSVIAASALLVASNELLPLQFPSLKCSISAFECVDESSIPLPPQLNTNNTITATTLEAAAVTTVSTTTTSNVNDNNVGSNTTTSISTPGKSNKTAAATAPSTSTSGPAPSLASASALDSGPGSTNTTKTTEGGSNGNTTTSKNANINDEISDGRCCMLGYPSNNPSDKNKKKDKNITVDVGNDGDENSEGESNKKLHNQLGKLTRDLYYVQRACEKLKHLELHVGNQFRSLQKTRCIPTECLKEI</sequence>
<keyword evidence="4" id="KW-0131">Cell cycle</keyword>
<protein>
    <recommendedName>
        <fullName evidence="5">B-like cyclin</fullName>
    </recommendedName>
</protein>
<keyword evidence="3 6" id="KW-0195">Cyclin</keyword>
<dbReference type="InterPro" id="IPR004367">
    <property type="entry name" value="Cyclin_C-dom"/>
</dbReference>
<evidence type="ECO:0000256" key="5">
    <source>
        <dbReference type="ARBA" id="ARBA00032263"/>
    </source>
</evidence>
<evidence type="ECO:0000256" key="4">
    <source>
        <dbReference type="ARBA" id="ARBA00023306"/>
    </source>
</evidence>
<dbReference type="CDD" id="cd20543">
    <property type="entry name" value="CYCLIN_AtCycD-like_rpt1"/>
    <property type="match status" value="1"/>
</dbReference>
<feature type="compositionally biased region" description="Low complexity" evidence="7">
    <location>
        <begin position="290"/>
        <end position="339"/>
    </location>
</feature>
<feature type="domain" description="Cyclin-like" evidence="8">
    <location>
        <begin position="55"/>
        <end position="142"/>
    </location>
</feature>
<evidence type="ECO:0000256" key="2">
    <source>
        <dbReference type="ARBA" id="ARBA00022618"/>
    </source>
</evidence>
<gene>
    <name evidence="9" type="ORF">OIU77_009499</name>
</gene>
<dbReference type="Gene3D" id="1.10.472.10">
    <property type="entry name" value="Cyclin-like"/>
    <property type="match status" value="2"/>
</dbReference>
<dbReference type="InterPro" id="IPR006671">
    <property type="entry name" value="Cyclin_N"/>
</dbReference>
<reference evidence="9" key="2">
    <citation type="journal article" date="2023" name="Int. J. Mol. Sci.">
        <title>De Novo Assembly and Annotation of 11 Diverse Shrub Willow (Salix) Genomes Reveals Novel Gene Organization in Sex-Linked Regions.</title>
        <authorList>
            <person name="Hyden B."/>
            <person name="Feng K."/>
            <person name="Yates T.B."/>
            <person name="Jawdy S."/>
            <person name="Cereghino C."/>
            <person name="Smart L.B."/>
            <person name="Muchero W."/>
        </authorList>
    </citation>
    <scope>NUCLEOTIDE SEQUENCE</scope>
    <source>
        <tissue evidence="9">Shoot tip</tissue>
    </source>
</reference>
<comment type="caution">
    <text evidence="9">The sequence shown here is derived from an EMBL/GenBank/DDBJ whole genome shotgun (WGS) entry which is preliminary data.</text>
</comment>
<dbReference type="Pfam" id="PF00134">
    <property type="entry name" value="Cyclin_N"/>
    <property type="match status" value="1"/>
</dbReference>
<evidence type="ECO:0000256" key="1">
    <source>
        <dbReference type="ARBA" id="ARBA00011177"/>
    </source>
</evidence>
<evidence type="ECO:0000256" key="3">
    <source>
        <dbReference type="ARBA" id="ARBA00023127"/>
    </source>
</evidence>
<dbReference type="SMART" id="SM00385">
    <property type="entry name" value="CYCLIN"/>
    <property type="match status" value="1"/>
</dbReference>
<evidence type="ECO:0000256" key="6">
    <source>
        <dbReference type="RuleBase" id="RU000383"/>
    </source>
</evidence>
<accession>A0ABQ9AEG7</accession>
<evidence type="ECO:0000313" key="10">
    <source>
        <dbReference type="Proteomes" id="UP001141253"/>
    </source>
</evidence>
<dbReference type="InterPro" id="IPR036915">
    <property type="entry name" value="Cyclin-like_sf"/>
</dbReference>
<dbReference type="Proteomes" id="UP001141253">
    <property type="component" value="Chromosome 11"/>
</dbReference>
<comment type="similarity">
    <text evidence="6">Belongs to the cyclin family.</text>
</comment>
<evidence type="ECO:0000256" key="7">
    <source>
        <dbReference type="SAM" id="MobiDB-lite"/>
    </source>
</evidence>
<dbReference type="PANTHER" id="PTHR10177">
    <property type="entry name" value="CYCLINS"/>
    <property type="match status" value="1"/>
</dbReference>
<organism evidence="9 10">
    <name type="scientific">Salix suchowensis</name>
    <dbReference type="NCBI Taxonomy" id="1278906"/>
    <lineage>
        <taxon>Eukaryota</taxon>
        <taxon>Viridiplantae</taxon>
        <taxon>Streptophyta</taxon>
        <taxon>Embryophyta</taxon>
        <taxon>Tracheophyta</taxon>
        <taxon>Spermatophyta</taxon>
        <taxon>Magnoliopsida</taxon>
        <taxon>eudicotyledons</taxon>
        <taxon>Gunneridae</taxon>
        <taxon>Pentapetalae</taxon>
        <taxon>rosids</taxon>
        <taxon>fabids</taxon>
        <taxon>Malpighiales</taxon>
        <taxon>Salicaceae</taxon>
        <taxon>Saliceae</taxon>
        <taxon>Salix</taxon>
    </lineage>
</organism>
<dbReference type="CDD" id="cd20544">
    <property type="entry name" value="CYCLIN_AtCycD-like_rpt2"/>
    <property type="match status" value="1"/>
</dbReference>
<feature type="region of interest" description="Disordered" evidence="7">
    <location>
        <begin position="261"/>
        <end position="389"/>
    </location>
</feature>
<dbReference type="SUPFAM" id="SSF47954">
    <property type="entry name" value="Cyclin-like"/>
    <property type="match status" value="2"/>
</dbReference>